<feature type="transmembrane region" description="Helical" evidence="1">
    <location>
        <begin position="30"/>
        <end position="49"/>
    </location>
</feature>
<gene>
    <name evidence="2" type="ORF">ING2E5A_1989</name>
</gene>
<keyword evidence="3" id="KW-1185">Reference proteome</keyword>
<organism evidence="2 3">
    <name type="scientific">Petrimonas mucosa</name>
    <dbReference type="NCBI Taxonomy" id="1642646"/>
    <lineage>
        <taxon>Bacteria</taxon>
        <taxon>Pseudomonadati</taxon>
        <taxon>Bacteroidota</taxon>
        <taxon>Bacteroidia</taxon>
        <taxon>Bacteroidales</taxon>
        <taxon>Dysgonomonadaceae</taxon>
        <taxon>Petrimonas</taxon>
    </lineage>
</organism>
<name>A0A1G4G8F0_9BACT</name>
<sequence>MESNAKKIRFNWFTMFWDGFTGMSRLGRTLWLIVIVKLIVMFAILRPIFFPDFLKKQVEDESQKAEYVREQLIERSSIDSVE</sequence>
<dbReference type="KEGG" id="pmuc:ING2E5A_1989"/>
<dbReference type="RefSeq" id="WP_071137211.1">
    <property type="nucleotide sequence ID" value="NZ_DUQN01000010.1"/>
</dbReference>
<dbReference type="Proteomes" id="UP000178485">
    <property type="component" value="Chromosome i"/>
</dbReference>
<dbReference type="EMBL" id="LT608328">
    <property type="protein sequence ID" value="SCM58805.1"/>
    <property type="molecule type" value="Genomic_DNA"/>
</dbReference>
<dbReference type="InterPro" id="IPR027853">
    <property type="entry name" value="DUF4492"/>
</dbReference>
<reference evidence="2 3" key="1">
    <citation type="submission" date="2016-08" db="EMBL/GenBank/DDBJ databases">
        <authorList>
            <person name="Seilhamer J.J."/>
        </authorList>
    </citation>
    <scope>NUCLEOTIDE SEQUENCE [LARGE SCALE GENOMIC DNA]</scope>
    <source>
        <strain evidence="2">ING2-E5A</strain>
    </source>
</reference>
<dbReference type="AlphaFoldDB" id="A0A1G4G8F0"/>
<dbReference type="STRING" id="1642646.ING2E5A_1989"/>
<keyword evidence="1" id="KW-0472">Membrane</keyword>
<keyword evidence="1" id="KW-1133">Transmembrane helix</keyword>
<protein>
    <submittedName>
        <fullName evidence="2">Membrane protein</fullName>
    </submittedName>
</protein>
<accession>A0A1G4G8F0</accession>
<keyword evidence="1" id="KW-0812">Transmembrane</keyword>
<evidence type="ECO:0000313" key="3">
    <source>
        <dbReference type="Proteomes" id="UP000178485"/>
    </source>
</evidence>
<evidence type="ECO:0000313" key="2">
    <source>
        <dbReference type="EMBL" id="SCM58805.1"/>
    </source>
</evidence>
<proteinExistence type="predicted"/>
<evidence type="ECO:0000256" key="1">
    <source>
        <dbReference type="SAM" id="Phobius"/>
    </source>
</evidence>
<dbReference type="Pfam" id="PF14899">
    <property type="entry name" value="DUF4492"/>
    <property type="match status" value="1"/>
</dbReference>